<dbReference type="Gene3D" id="3.60.20.10">
    <property type="entry name" value="Glutamine Phosphoribosylpyrophosphate, subunit 1, domain 1"/>
    <property type="match status" value="1"/>
</dbReference>
<proteinExistence type="predicted"/>
<dbReference type="Pfam" id="PF00733">
    <property type="entry name" value="Asn_synthase"/>
    <property type="match status" value="2"/>
</dbReference>
<dbReference type="Pfam" id="PF13537">
    <property type="entry name" value="GATase_7"/>
    <property type="match status" value="1"/>
</dbReference>
<dbReference type="InterPro" id="IPR006426">
    <property type="entry name" value="Asn_synth_AEB"/>
</dbReference>
<dbReference type="KEGG" id="mbar:MSBR2_1045"/>
<evidence type="ECO:0000259" key="11">
    <source>
        <dbReference type="PROSITE" id="PS51278"/>
    </source>
</evidence>
<evidence type="ECO:0000256" key="1">
    <source>
        <dbReference type="ARBA" id="ARBA00022598"/>
    </source>
</evidence>
<dbReference type="EMBL" id="CP009530">
    <property type="protein sequence ID" value="AKB57561.1"/>
    <property type="molecule type" value="Genomic_DNA"/>
</dbReference>
<dbReference type="InterPro" id="IPR017932">
    <property type="entry name" value="GATase_2_dom"/>
</dbReference>
<dbReference type="EC" id="6.3.5.4" evidence="8"/>
<dbReference type="InterPro" id="IPR050795">
    <property type="entry name" value="Asn_Synthetase"/>
</dbReference>
<evidence type="ECO:0000256" key="4">
    <source>
        <dbReference type="ARBA" id="ARBA00022840"/>
    </source>
</evidence>
<feature type="binding site" evidence="10">
    <location>
        <position position="257"/>
    </location>
    <ligand>
        <name>ATP</name>
        <dbReference type="ChEBI" id="CHEBI:30616"/>
    </ligand>
</feature>
<dbReference type="GO" id="GO:0006529">
    <property type="term" value="P:asparagine biosynthetic process"/>
    <property type="evidence" value="ECO:0007669"/>
    <property type="project" value="UniProtKB-KW"/>
</dbReference>
<comment type="catalytic activity">
    <reaction evidence="7 8">
        <text>L-aspartate + L-glutamine + ATP + H2O = L-asparagine + L-glutamate + AMP + diphosphate + H(+)</text>
        <dbReference type="Rhea" id="RHEA:12228"/>
        <dbReference type="ChEBI" id="CHEBI:15377"/>
        <dbReference type="ChEBI" id="CHEBI:15378"/>
        <dbReference type="ChEBI" id="CHEBI:29985"/>
        <dbReference type="ChEBI" id="CHEBI:29991"/>
        <dbReference type="ChEBI" id="CHEBI:30616"/>
        <dbReference type="ChEBI" id="CHEBI:33019"/>
        <dbReference type="ChEBI" id="CHEBI:58048"/>
        <dbReference type="ChEBI" id="CHEBI:58359"/>
        <dbReference type="ChEBI" id="CHEBI:456215"/>
        <dbReference type="EC" id="6.3.5.4"/>
    </reaction>
</comment>
<evidence type="ECO:0000256" key="5">
    <source>
        <dbReference type="ARBA" id="ARBA00022888"/>
    </source>
</evidence>
<feature type="active site" description="For GATase activity" evidence="9">
    <location>
        <position position="2"/>
    </location>
</feature>
<dbReference type="PANTHER" id="PTHR11772:SF2">
    <property type="entry name" value="ASPARAGINE SYNTHETASE [GLUTAMINE-HYDROLYZING]"/>
    <property type="match status" value="1"/>
</dbReference>
<dbReference type="GO" id="GO:0005524">
    <property type="term" value="F:ATP binding"/>
    <property type="evidence" value="ECO:0007669"/>
    <property type="project" value="UniProtKB-KW"/>
</dbReference>
<dbReference type="CDD" id="cd01991">
    <property type="entry name" value="Asn_synthase_B_C"/>
    <property type="match status" value="1"/>
</dbReference>
<dbReference type="SUPFAM" id="SSF56235">
    <property type="entry name" value="N-terminal nucleophile aminohydrolases (Ntn hydrolases)"/>
    <property type="match status" value="1"/>
</dbReference>
<comment type="pathway">
    <text evidence="6">Amino-acid biosynthesis.</text>
</comment>
<evidence type="ECO:0000256" key="9">
    <source>
        <dbReference type="PIRSR" id="PIRSR001589-1"/>
    </source>
</evidence>
<evidence type="ECO:0000256" key="2">
    <source>
        <dbReference type="ARBA" id="ARBA00022605"/>
    </source>
</evidence>
<dbReference type="AlphaFoldDB" id="A0A0E3LQ31"/>
<gene>
    <name evidence="12" type="ORF">MSBR2_1045</name>
</gene>
<dbReference type="InterPro" id="IPR014729">
    <property type="entry name" value="Rossmann-like_a/b/a_fold"/>
</dbReference>
<evidence type="ECO:0000313" key="13">
    <source>
        <dbReference type="Proteomes" id="UP000033079"/>
    </source>
</evidence>
<dbReference type="Proteomes" id="UP000033079">
    <property type="component" value="Chromosome"/>
</dbReference>
<dbReference type="FunFam" id="3.40.50.620:FF:000263">
    <property type="entry name" value="Asparagine synthetase"/>
    <property type="match status" value="1"/>
</dbReference>
<dbReference type="GO" id="GO:0004066">
    <property type="term" value="F:asparagine synthase (glutamine-hydrolyzing) activity"/>
    <property type="evidence" value="ECO:0007669"/>
    <property type="project" value="UniProtKB-EC"/>
</dbReference>
<keyword evidence="3 8" id="KW-0547">Nucleotide-binding</keyword>
<keyword evidence="1 12" id="KW-0436">Ligase</keyword>
<evidence type="ECO:0000256" key="10">
    <source>
        <dbReference type="PIRSR" id="PIRSR001589-2"/>
    </source>
</evidence>
<dbReference type="InterPro" id="IPR001962">
    <property type="entry name" value="Asn_synthase"/>
</dbReference>
<dbReference type="PIRSF" id="PIRSF001589">
    <property type="entry name" value="Asn_synthetase_glu-h"/>
    <property type="match status" value="1"/>
</dbReference>
<dbReference type="GeneID" id="24800008"/>
<evidence type="ECO:0000313" key="12">
    <source>
        <dbReference type="EMBL" id="AKB57561.1"/>
    </source>
</evidence>
<evidence type="ECO:0000256" key="7">
    <source>
        <dbReference type="ARBA" id="ARBA00048741"/>
    </source>
</evidence>
<dbReference type="Gene3D" id="3.40.50.620">
    <property type="entry name" value="HUPs"/>
    <property type="match status" value="1"/>
</dbReference>
<keyword evidence="9" id="KW-0315">Glutamine amidotransferase</keyword>
<dbReference type="RefSeq" id="WP_048118376.1">
    <property type="nucleotide sequence ID" value="NZ_CP009530.1"/>
</dbReference>
<reference evidence="12 13" key="1">
    <citation type="submission" date="2014-07" db="EMBL/GenBank/DDBJ databases">
        <title>Methanogenic archaea and the global carbon cycle.</title>
        <authorList>
            <person name="Henriksen J.R."/>
            <person name="Luke J."/>
            <person name="Reinhart S."/>
            <person name="Benedict M.N."/>
            <person name="Youngblut N.D."/>
            <person name="Metcalf M.E."/>
            <person name="Whitaker R.J."/>
            <person name="Metcalf W.W."/>
        </authorList>
    </citation>
    <scope>NUCLEOTIDE SEQUENCE [LARGE SCALE GENOMIC DNA]</scope>
    <source>
        <strain evidence="12 13">227</strain>
    </source>
</reference>
<evidence type="ECO:0000256" key="6">
    <source>
        <dbReference type="ARBA" id="ARBA00029440"/>
    </source>
</evidence>
<feature type="binding site" evidence="10">
    <location>
        <position position="86"/>
    </location>
    <ligand>
        <name>L-glutamine</name>
        <dbReference type="ChEBI" id="CHEBI:58359"/>
    </ligand>
</feature>
<accession>A0A0E3LQ31</accession>
<dbReference type="PANTHER" id="PTHR11772">
    <property type="entry name" value="ASPARAGINE SYNTHETASE"/>
    <property type="match status" value="1"/>
</dbReference>
<organism evidence="12 13">
    <name type="scientific">Methanosarcina barkeri 227</name>
    <dbReference type="NCBI Taxonomy" id="1434106"/>
    <lineage>
        <taxon>Archaea</taxon>
        <taxon>Methanobacteriati</taxon>
        <taxon>Methanobacteriota</taxon>
        <taxon>Stenosarchaea group</taxon>
        <taxon>Methanomicrobia</taxon>
        <taxon>Methanosarcinales</taxon>
        <taxon>Methanosarcinaceae</taxon>
        <taxon>Methanosarcina</taxon>
    </lineage>
</organism>
<sequence>MCGIAGAAGTPDTNEEVKKMLAALGHRGPDACGTYQAKGLSIGNTLLKITGDMLQPLVGKGALVLNGEIFNFRELAAEQGIKTDSDTEVLFALIETKIKEGETPTNAIFSVLSRANGDYALAYALDNELVLARDTVGVKPLFYSLENGVEKPKIAFASEKKAFSSQRNQIKSFPPGRVMSFDIRNGRLEEKSLTIEPPQERISEEHEAVSSLRTALEKSVEIRLTKTSGIAFSGGIDSTFLAALAKNIDPSISLYAVGLPDSHDLAQAQRAAEIAGMEDSLKTRLLSPEEIEAAIPNVIYSTESTDPMKIAIGLPLYFVAKTAKENGKRVLLTGQGADELFGGYSRHEGLLEQGPEVLDRAIYSDLKNISTINLERDDMVTMANSVELRVPFLDQEVIKTGLAISPELKVLKRDSLYIRKYILRKAADGLLPSELLWKEKKAIQYGTGVQKVLDRLAREAGFSKREGNHIEKYLKQVAANEGSISYSGKRVPY</sequence>
<dbReference type="GO" id="GO:0005829">
    <property type="term" value="C:cytosol"/>
    <property type="evidence" value="ECO:0007669"/>
    <property type="project" value="TreeGrafter"/>
</dbReference>
<evidence type="ECO:0000256" key="8">
    <source>
        <dbReference type="PIRNR" id="PIRNR001589"/>
    </source>
</evidence>
<dbReference type="SUPFAM" id="SSF52402">
    <property type="entry name" value="Adenine nucleotide alpha hydrolases-like"/>
    <property type="match status" value="1"/>
</dbReference>
<keyword evidence="5 9" id="KW-0061">Asparagine biosynthesis</keyword>
<keyword evidence="4 8" id="KW-0067">ATP-binding</keyword>
<keyword evidence="2 9" id="KW-0028">Amino-acid biosynthesis</keyword>
<feature type="domain" description="Glutamine amidotransferase type-2" evidence="11">
    <location>
        <begin position="2"/>
        <end position="184"/>
    </location>
</feature>
<dbReference type="PROSITE" id="PS51278">
    <property type="entry name" value="GATASE_TYPE_2"/>
    <property type="match status" value="1"/>
</dbReference>
<protein>
    <recommendedName>
        <fullName evidence="8">Putative asparagine synthetase [glutamine-hydrolyzing]</fullName>
        <ecNumber evidence="8">6.3.5.4</ecNumber>
    </recommendedName>
</protein>
<dbReference type="PATRIC" id="fig|1434106.5.peg.1332"/>
<dbReference type="InterPro" id="IPR029055">
    <property type="entry name" value="Ntn_hydrolases_N"/>
</dbReference>
<dbReference type="HOGENOM" id="CLU_014658_4_0_2"/>
<name>A0A0E3LQ31_METBA</name>
<evidence type="ECO:0000256" key="3">
    <source>
        <dbReference type="ARBA" id="ARBA00022741"/>
    </source>
</evidence>